<organism evidence="3 4">
    <name type="scientific">Amycolatopsis marina</name>
    <dbReference type="NCBI Taxonomy" id="490629"/>
    <lineage>
        <taxon>Bacteria</taxon>
        <taxon>Bacillati</taxon>
        <taxon>Actinomycetota</taxon>
        <taxon>Actinomycetes</taxon>
        <taxon>Pseudonocardiales</taxon>
        <taxon>Pseudonocardiaceae</taxon>
        <taxon>Amycolatopsis</taxon>
    </lineage>
</organism>
<dbReference type="GO" id="GO:0010181">
    <property type="term" value="F:FMN binding"/>
    <property type="evidence" value="ECO:0007669"/>
    <property type="project" value="InterPro"/>
</dbReference>
<feature type="domain" description="Flavin reductase like" evidence="2">
    <location>
        <begin position="19"/>
        <end position="159"/>
    </location>
</feature>
<dbReference type="InterPro" id="IPR012349">
    <property type="entry name" value="Split_barrel_FMN-bd"/>
</dbReference>
<keyword evidence="4" id="KW-1185">Reference proteome</keyword>
<dbReference type="PANTHER" id="PTHR30466">
    <property type="entry name" value="FLAVIN REDUCTASE"/>
    <property type="match status" value="1"/>
</dbReference>
<protein>
    <submittedName>
        <fullName evidence="3">NADH-FMN oxidoreductase RutF, flavin reductase (DIM6/NTAB) family</fullName>
    </submittedName>
</protein>
<evidence type="ECO:0000256" key="1">
    <source>
        <dbReference type="ARBA" id="ARBA00023002"/>
    </source>
</evidence>
<dbReference type="Gene3D" id="2.30.110.10">
    <property type="entry name" value="Electron Transport, Fmn-binding Protein, Chain A"/>
    <property type="match status" value="1"/>
</dbReference>
<reference evidence="4" key="1">
    <citation type="submission" date="2016-10" db="EMBL/GenBank/DDBJ databases">
        <authorList>
            <person name="Varghese N."/>
            <person name="Submissions S."/>
        </authorList>
    </citation>
    <scope>NUCLEOTIDE SEQUENCE [LARGE SCALE GENOMIC DNA]</scope>
    <source>
        <strain evidence="4">CGMCC 4.3568</strain>
    </source>
</reference>
<dbReference type="GO" id="GO:0042602">
    <property type="term" value="F:riboflavin reductase (NADPH) activity"/>
    <property type="evidence" value="ECO:0007669"/>
    <property type="project" value="TreeGrafter"/>
</dbReference>
<dbReference type="InterPro" id="IPR002563">
    <property type="entry name" value="Flavin_Rdtase-like_dom"/>
</dbReference>
<dbReference type="RefSeq" id="WP_091675978.1">
    <property type="nucleotide sequence ID" value="NZ_FOKG01000017.1"/>
</dbReference>
<accession>A0A1I1BT81</accession>
<dbReference type="AlphaFoldDB" id="A0A1I1BT81"/>
<dbReference type="EMBL" id="FOKG01000017">
    <property type="protein sequence ID" value="SFB53615.1"/>
    <property type="molecule type" value="Genomic_DNA"/>
</dbReference>
<keyword evidence="1" id="KW-0560">Oxidoreductase</keyword>
<dbReference type="SUPFAM" id="SSF50475">
    <property type="entry name" value="FMN-binding split barrel"/>
    <property type="match status" value="1"/>
</dbReference>
<name>A0A1I1BT81_9PSEU</name>
<evidence type="ECO:0000313" key="4">
    <source>
        <dbReference type="Proteomes" id="UP000243799"/>
    </source>
</evidence>
<dbReference type="InterPro" id="IPR050268">
    <property type="entry name" value="NADH-dep_flavin_reductase"/>
</dbReference>
<evidence type="ECO:0000259" key="2">
    <source>
        <dbReference type="SMART" id="SM00903"/>
    </source>
</evidence>
<dbReference type="SMART" id="SM00903">
    <property type="entry name" value="Flavin_Reduct"/>
    <property type="match status" value="1"/>
</dbReference>
<dbReference type="PANTHER" id="PTHR30466:SF1">
    <property type="entry name" value="FMN REDUCTASE (NADH) RUTF"/>
    <property type="match status" value="1"/>
</dbReference>
<proteinExistence type="predicted"/>
<dbReference type="STRING" id="490629.SAMN05216266_11773"/>
<gene>
    <name evidence="3" type="ORF">SAMN05216266_11773</name>
</gene>
<dbReference type="GO" id="GO:0006208">
    <property type="term" value="P:pyrimidine nucleobase catabolic process"/>
    <property type="evidence" value="ECO:0007669"/>
    <property type="project" value="TreeGrafter"/>
</dbReference>
<dbReference type="OrthoDB" id="9792858at2"/>
<dbReference type="Pfam" id="PF01613">
    <property type="entry name" value="Flavin_Reduct"/>
    <property type="match status" value="1"/>
</dbReference>
<evidence type="ECO:0000313" key="3">
    <source>
        <dbReference type="EMBL" id="SFB53615.1"/>
    </source>
</evidence>
<dbReference type="Proteomes" id="UP000243799">
    <property type="component" value="Unassembled WGS sequence"/>
</dbReference>
<sequence>MDTAAPAASVDPRRFRDAMGRFATGITIISTPTPAGPHCMTANGFMSVSLEPALVVVSIAKRAKMHDLLLASGVYGVSVLAADQESVSKHFSGRPDPDLAPRFEDHADVPLVPGALAQVGAEIVEARPVGDHTLFVGEVRHLADGVGEPLVFYAGRYRHLLSPAADSEYSDAWSGFCLTPFCPPSGA</sequence>